<dbReference type="NCBIfam" id="TIGR02532">
    <property type="entry name" value="IV_pilin_GFxxxE"/>
    <property type="match status" value="1"/>
</dbReference>
<evidence type="ECO:0000313" key="7">
    <source>
        <dbReference type="Proteomes" id="UP000243073"/>
    </source>
</evidence>
<proteinExistence type="predicted"/>
<dbReference type="InterPro" id="IPR002416">
    <property type="entry name" value="T2SS_protein-GspH"/>
</dbReference>
<accession>A0A1J4QKG3</accession>
<gene>
    <name evidence="6" type="ORF">BFR47_08915</name>
</gene>
<dbReference type="PRINTS" id="PR00885">
    <property type="entry name" value="BCTERIALGSPH"/>
</dbReference>
<evidence type="ECO:0008006" key="8">
    <source>
        <dbReference type="Google" id="ProtNLM"/>
    </source>
</evidence>
<dbReference type="Pfam" id="PF07963">
    <property type="entry name" value="N_methyl"/>
    <property type="match status" value="1"/>
</dbReference>
<dbReference type="InterPro" id="IPR012902">
    <property type="entry name" value="N_methyl_site"/>
</dbReference>
<dbReference type="GO" id="GO:0015627">
    <property type="term" value="C:type II protein secretion system complex"/>
    <property type="evidence" value="ECO:0007669"/>
    <property type="project" value="InterPro"/>
</dbReference>
<evidence type="ECO:0000313" key="6">
    <source>
        <dbReference type="EMBL" id="OIN14013.1"/>
    </source>
</evidence>
<dbReference type="STRING" id="1414654.BFR47_08915"/>
<evidence type="ECO:0000256" key="1">
    <source>
        <dbReference type="ARBA" id="ARBA00004167"/>
    </source>
</evidence>
<dbReference type="InterPro" id="IPR045584">
    <property type="entry name" value="Pilin-like"/>
</dbReference>
<dbReference type="Proteomes" id="UP000243073">
    <property type="component" value="Unassembled WGS sequence"/>
</dbReference>
<reference evidence="6 7" key="1">
    <citation type="submission" date="2016-07" db="EMBL/GenBank/DDBJ databases">
        <title>Draft Genome Sequence of Oceanisphaera psychrotolerans, isolated from coastal sediment samples.</title>
        <authorList>
            <person name="Zhuo S."/>
            <person name="Ruan Z."/>
        </authorList>
    </citation>
    <scope>NUCLEOTIDE SEQUENCE [LARGE SCALE GENOMIC DNA]</scope>
    <source>
        <strain evidence="6 7">LAM-WHM-ZC</strain>
    </source>
</reference>
<dbReference type="AlphaFoldDB" id="A0A1J4QKG3"/>
<comment type="caution">
    <text evidence="6">The sequence shown here is derived from an EMBL/GenBank/DDBJ whole genome shotgun (WGS) entry which is preliminary data.</text>
</comment>
<keyword evidence="4" id="KW-1133">Transmembrane helix</keyword>
<dbReference type="GO" id="GO:0015628">
    <property type="term" value="P:protein secretion by the type II secretion system"/>
    <property type="evidence" value="ECO:0007669"/>
    <property type="project" value="InterPro"/>
</dbReference>
<protein>
    <recommendedName>
        <fullName evidence="8">MSHA biogenesis protein MshC</fullName>
    </recommendedName>
</protein>
<organism evidence="6 7">
    <name type="scientific">Oceanisphaera psychrotolerans</name>
    <dbReference type="NCBI Taxonomy" id="1414654"/>
    <lineage>
        <taxon>Bacteria</taxon>
        <taxon>Pseudomonadati</taxon>
        <taxon>Pseudomonadota</taxon>
        <taxon>Gammaproteobacteria</taxon>
        <taxon>Aeromonadales</taxon>
        <taxon>Aeromonadaceae</taxon>
        <taxon>Oceanisphaera</taxon>
    </lineage>
</organism>
<dbReference type="EMBL" id="MDKE01000003">
    <property type="protein sequence ID" value="OIN14013.1"/>
    <property type="molecule type" value="Genomic_DNA"/>
</dbReference>
<evidence type="ECO:0000256" key="2">
    <source>
        <dbReference type="ARBA" id="ARBA00022481"/>
    </source>
</evidence>
<dbReference type="RefSeq" id="WP_071471378.1">
    <property type="nucleotide sequence ID" value="NZ_MDKE01000003.1"/>
</dbReference>
<dbReference type="OrthoDB" id="5600765at2"/>
<sequence>MTKLRGFTLIELILVLVLTGILAAVALPRLPVGGNFEQRLQADNLMGLLRLAQLRAMNDPGALVSDMGIEQCGRVVITQSGFSLSDDCDSAALLTSEQLTTAEQQGLFVGKTGLTMTVEPSLSYTLPLVVQFGKPAAASAYLSNDSRLGRPYLHRSSGPVPLNTAMMITLGDKVVYIEPEGYIHAP</sequence>
<dbReference type="PROSITE" id="PS00409">
    <property type="entry name" value="PROKAR_NTER_METHYL"/>
    <property type="match status" value="1"/>
</dbReference>
<keyword evidence="7" id="KW-1185">Reference proteome</keyword>
<name>A0A1J4QKG3_9GAMM</name>
<keyword evidence="5" id="KW-0472">Membrane</keyword>
<evidence type="ECO:0000256" key="5">
    <source>
        <dbReference type="ARBA" id="ARBA00023136"/>
    </source>
</evidence>
<comment type="subcellular location">
    <subcellularLocation>
        <location evidence="1">Membrane</location>
        <topology evidence="1">Single-pass membrane protein</topology>
    </subcellularLocation>
</comment>
<keyword evidence="2" id="KW-0488">Methylation</keyword>
<dbReference type="SUPFAM" id="SSF54523">
    <property type="entry name" value="Pili subunits"/>
    <property type="match status" value="1"/>
</dbReference>
<dbReference type="GO" id="GO:0016020">
    <property type="term" value="C:membrane"/>
    <property type="evidence" value="ECO:0007669"/>
    <property type="project" value="UniProtKB-SubCell"/>
</dbReference>
<evidence type="ECO:0000256" key="4">
    <source>
        <dbReference type="ARBA" id="ARBA00022989"/>
    </source>
</evidence>
<evidence type="ECO:0000256" key="3">
    <source>
        <dbReference type="ARBA" id="ARBA00022692"/>
    </source>
</evidence>
<keyword evidence="3" id="KW-0812">Transmembrane</keyword>
<dbReference type="Gene3D" id="3.30.700.10">
    <property type="entry name" value="Glycoprotein, Type 4 Pilin"/>
    <property type="match status" value="1"/>
</dbReference>